<dbReference type="PANTHER" id="PTHR30032">
    <property type="entry name" value="N-ACETYLMURAMOYL-L-ALANINE AMIDASE-RELATED"/>
    <property type="match status" value="1"/>
</dbReference>
<keyword evidence="3" id="KW-1185">Reference proteome</keyword>
<reference evidence="2 3" key="1">
    <citation type="submission" date="2020-12" db="EMBL/GenBank/DDBJ databases">
        <title>YIM B01967 draft genome.</title>
        <authorList>
            <person name="Yan X."/>
        </authorList>
    </citation>
    <scope>NUCLEOTIDE SEQUENCE [LARGE SCALE GENOMIC DNA]</scope>
    <source>
        <strain evidence="2 3">YIM B01967</strain>
    </source>
</reference>
<evidence type="ECO:0000313" key="3">
    <source>
        <dbReference type="Proteomes" id="UP000618943"/>
    </source>
</evidence>
<dbReference type="InterPro" id="IPR051922">
    <property type="entry name" value="Bact_Sporulation_Assoc"/>
</dbReference>
<sequence length="327" mass="36850">MKKIIILPISLLIVIILFAMPIISNHLYPKNFTLIPTGHHPTSKTDITEPPCEIYITVEGIKEPLPLEEYIVGVVAAEMGSSFQLEALKAQAIASRTFALKVTENGQKAIKASVLDQAFNSKQQRKQKWKADFEKNEKKLQKAVNATTGKILTYEDELITAMFFSTSNGKTESAEDFSGQDIPYLQTVAVIGEKELSPNYIQKTEFTLEEWNAAFNFRWTAEQFNDIKLTRNASNRVQMLQVGHNSWTGRDIRERLKIPSTDFTINWQSEQNKIIVTTTGYGHGVGMSQYGAEALARQGDKAKSILKHFYKKASITLIKNNKNICLN</sequence>
<gene>
    <name evidence="2" type="primary">spoIID</name>
    <name evidence="2" type="ORF">JFL43_12330</name>
</gene>
<dbReference type="InterPro" id="IPR014225">
    <property type="entry name" value="Spore_II_D_firmicutes"/>
</dbReference>
<dbReference type="PANTHER" id="PTHR30032:SF4">
    <property type="entry name" value="AMIDASE ENHANCER"/>
    <property type="match status" value="1"/>
</dbReference>
<comment type="caution">
    <text evidence="2">The sequence shown here is derived from an EMBL/GenBank/DDBJ whole genome shotgun (WGS) entry which is preliminary data.</text>
</comment>
<dbReference type="InterPro" id="IPR013486">
    <property type="entry name" value="SpoIID/LytB"/>
</dbReference>
<accession>A0ABS1H877</accession>
<name>A0ABS1H877_9BACL</name>
<dbReference type="EMBL" id="JAEOAH010000017">
    <property type="protein sequence ID" value="MBK3495623.1"/>
    <property type="molecule type" value="Genomic_DNA"/>
</dbReference>
<proteinExistence type="predicted"/>
<protein>
    <submittedName>
        <fullName evidence="2">Stage II sporulation protein D</fullName>
    </submittedName>
</protein>
<organism evidence="2 3">
    <name type="scientific">Viridibacillus soli</name>
    <dbReference type="NCBI Taxonomy" id="2798301"/>
    <lineage>
        <taxon>Bacteria</taxon>
        <taxon>Bacillati</taxon>
        <taxon>Bacillota</taxon>
        <taxon>Bacilli</taxon>
        <taxon>Bacillales</taxon>
        <taxon>Caryophanaceae</taxon>
        <taxon>Viridibacillus</taxon>
    </lineage>
</organism>
<dbReference type="Pfam" id="PF08486">
    <property type="entry name" value="SpoIID"/>
    <property type="match status" value="1"/>
</dbReference>
<dbReference type="NCBIfam" id="TIGR02870">
    <property type="entry name" value="spore_II_D"/>
    <property type="match status" value="1"/>
</dbReference>
<feature type="domain" description="Sporulation stage II protein D amidase enhancer LytB N-terminal" evidence="1">
    <location>
        <begin position="63"/>
        <end position="154"/>
    </location>
</feature>
<evidence type="ECO:0000313" key="2">
    <source>
        <dbReference type="EMBL" id="MBK3495623.1"/>
    </source>
</evidence>
<dbReference type="RefSeq" id="WP_200749276.1">
    <property type="nucleotide sequence ID" value="NZ_JAEOAH010000017.1"/>
</dbReference>
<dbReference type="Proteomes" id="UP000618943">
    <property type="component" value="Unassembled WGS sequence"/>
</dbReference>
<dbReference type="NCBIfam" id="TIGR02669">
    <property type="entry name" value="SpoIID_LytB"/>
    <property type="match status" value="1"/>
</dbReference>
<dbReference type="InterPro" id="IPR013693">
    <property type="entry name" value="SpoIID/LytB_N"/>
</dbReference>
<evidence type="ECO:0000259" key="1">
    <source>
        <dbReference type="Pfam" id="PF08486"/>
    </source>
</evidence>